<proteinExistence type="predicted"/>
<reference evidence="1" key="1">
    <citation type="submission" date="2020-08" db="EMBL/GenBank/DDBJ databases">
        <title>Multicomponent nature underlies the extraordinary mechanical properties of spider dragline silk.</title>
        <authorList>
            <person name="Kono N."/>
            <person name="Nakamura H."/>
            <person name="Mori M."/>
            <person name="Yoshida Y."/>
            <person name="Ohtoshi R."/>
            <person name="Malay A.D."/>
            <person name="Moran D.A.P."/>
            <person name="Tomita M."/>
            <person name="Numata K."/>
            <person name="Arakawa K."/>
        </authorList>
    </citation>
    <scope>NUCLEOTIDE SEQUENCE</scope>
</reference>
<keyword evidence="2" id="KW-1185">Reference proteome</keyword>
<protein>
    <submittedName>
        <fullName evidence="1">Uncharacterized protein</fullName>
    </submittedName>
</protein>
<gene>
    <name evidence="1" type="ORF">NPIL_492051</name>
</gene>
<sequence length="108" mass="12133">MESNSGLEFTFILSPVSLKMPAINCLIILQISMQPVQRQTPGSFTVHESMRITKNGRGGPYIETDDLSFLLAHACPWAITTVSILDPETNQKRQTLQQSRSLVINRHH</sequence>
<name>A0A8X6P3C2_NEPPI</name>
<organism evidence="1 2">
    <name type="scientific">Nephila pilipes</name>
    <name type="common">Giant wood spider</name>
    <name type="synonym">Nephila maculata</name>
    <dbReference type="NCBI Taxonomy" id="299642"/>
    <lineage>
        <taxon>Eukaryota</taxon>
        <taxon>Metazoa</taxon>
        <taxon>Ecdysozoa</taxon>
        <taxon>Arthropoda</taxon>
        <taxon>Chelicerata</taxon>
        <taxon>Arachnida</taxon>
        <taxon>Araneae</taxon>
        <taxon>Araneomorphae</taxon>
        <taxon>Entelegynae</taxon>
        <taxon>Araneoidea</taxon>
        <taxon>Nephilidae</taxon>
        <taxon>Nephila</taxon>
    </lineage>
</organism>
<accession>A0A8X6P3C2</accession>
<dbReference type="AlphaFoldDB" id="A0A8X6P3C2"/>
<comment type="caution">
    <text evidence="1">The sequence shown here is derived from an EMBL/GenBank/DDBJ whole genome shotgun (WGS) entry which is preliminary data.</text>
</comment>
<dbReference type="EMBL" id="BMAW01111699">
    <property type="protein sequence ID" value="GFT49210.1"/>
    <property type="molecule type" value="Genomic_DNA"/>
</dbReference>
<dbReference type="Proteomes" id="UP000887013">
    <property type="component" value="Unassembled WGS sequence"/>
</dbReference>
<evidence type="ECO:0000313" key="2">
    <source>
        <dbReference type="Proteomes" id="UP000887013"/>
    </source>
</evidence>
<evidence type="ECO:0000313" key="1">
    <source>
        <dbReference type="EMBL" id="GFT49210.1"/>
    </source>
</evidence>